<dbReference type="EMBL" id="FAOZ01000001">
    <property type="protein sequence ID" value="CUU53959.1"/>
    <property type="molecule type" value="Genomic_DNA"/>
</dbReference>
<dbReference type="Proteomes" id="UP000198802">
    <property type="component" value="Unassembled WGS sequence"/>
</dbReference>
<feature type="region of interest" description="Disordered" evidence="1">
    <location>
        <begin position="843"/>
        <end position="903"/>
    </location>
</feature>
<feature type="compositionally biased region" description="Low complexity" evidence="1">
    <location>
        <begin position="40"/>
        <end position="56"/>
    </location>
</feature>
<evidence type="ECO:0000256" key="1">
    <source>
        <dbReference type="SAM" id="MobiDB-lite"/>
    </source>
</evidence>
<dbReference type="PANTHER" id="PTHR32305:SF17">
    <property type="entry name" value="TRNA NUCLEASE WAPA"/>
    <property type="match status" value="1"/>
</dbReference>
<accession>A0A0S4QEY0</accession>
<dbReference type="InterPro" id="IPR050708">
    <property type="entry name" value="T6SS_VgrG/RHS"/>
</dbReference>
<dbReference type="InterPro" id="IPR022385">
    <property type="entry name" value="Rhs_assc_core"/>
</dbReference>
<feature type="compositionally biased region" description="Low complexity" evidence="1">
    <location>
        <begin position="876"/>
        <end position="893"/>
    </location>
</feature>
<feature type="compositionally biased region" description="Polar residues" evidence="1">
    <location>
        <begin position="894"/>
        <end position="903"/>
    </location>
</feature>
<evidence type="ECO:0000313" key="3">
    <source>
        <dbReference type="Proteomes" id="UP000198802"/>
    </source>
</evidence>
<name>A0A0S4QEY0_9ACTN</name>
<feature type="region of interest" description="Disordered" evidence="1">
    <location>
        <begin position="258"/>
        <end position="277"/>
    </location>
</feature>
<dbReference type="PANTHER" id="PTHR32305">
    <property type="match status" value="1"/>
</dbReference>
<reference evidence="3" key="1">
    <citation type="submission" date="2015-11" db="EMBL/GenBank/DDBJ databases">
        <authorList>
            <person name="Varghese N."/>
        </authorList>
    </citation>
    <scope>NUCLEOTIDE SEQUENCE [LARGE SCALE GENOMIC DNA]</scope>
    <source>
        <strain evidence="3">DSM 45899</strain>
    </source>
</reference>
<dbReference type="Gene3D" id="2.180.10.10">
    <property type="entry name" value="RHS repeat-associated core"/>
    <property type="match status" value="2"/>
</dbReference>
<feature type="compositionally biased region" description="Low complexity" evidence="1">
    <location>
        <begin position="843"/>
        <end position="855"/>
    </location>
</feature>
<gene>
    <name evidence="2" type="ORF">Ga0074812_101460</name>
</gene>
<dbReference type="InterPro" id="IPR031325">
    <property type="entry name" value="RHS_repeat"/>
</dbReference>
<keyword evidence="3" id="KW-1185">Reference proteome</keyword>
<protein>
    <submittedName>
        <fullName evidence="2">RHS repeat-associated core domain-containing protein</fullName>
    </submittedName>
</protein>
<dbReference type="NCBIfam" id="TIGR03696">
    <property type="entry name" value="Rhs_assc_core"/>
    <property type="match status" value="1"/>
</dbReference>
<proteinExistence type="predicted"/>
<sequence>MLRASPPHRRKPLLHVLCVLLVAVLASTVTQFLPALRASASAAPTEPAQATPTGPAERPDLISAQLAARAEKRRIEITNDRTETTSTFVNPDGTITVESFSGVHRIRRGDGWVLVDTTLALVDGKVTPKAAKADVVLSAGGGKAGGDVARLADAGREVAFAWPTALPAPELKGNVATYKAVAKDTDLQVEVTPTGFDVQIVAHTPAAAQAALNLPMRLKGVTAERTAGGELRLSGGGKLAARSPTPLMWDAHVDEKTGLPDRTRTVDSALSGGGTATPTLALRPDKKWLTDPARQYPVTIDPAAVLPDNFDADVASAYPTTNYDTYQYLRVGAYLGSVQRSFLKFDTTAIEGRHVTAATLNLWQAGSTTCDDQPTIVQGSAGLSSGATWNTQPASDGTTWGSASFNEGADNSCGAGPANIDITSLVQAWSSNGQPSPETLTLRAANETLDAQFKSFYSGDTLLPPQISTTYNSYPGTVANRSTSPCSAQCGGSPATVLTNSTRPVLSGASTDADGAPLRLDFEVWNSAGTTKITDGSVSDVSPNATASWTVPASVLTNGTSYQWRSRAYDGVDYSQAWSGWIPFTVDTTAPSAPTSLTSAAWTSGGWSTTTSGTISWTSPGGDTASFLYGLDEPSPSTETTGTTTPTLTPGAGLHTLYVRTKDKSGNLSPVASFGFGIGTGALASPAENARVQRFVILEGQAPSTQVSVTYQYHLGTSSSATWLDVPVADTVIDGTSTHPTWPAARNGSGVFDRQNWNLPGTLGGGSDGPVQLRACFRTSANVVSCTAARTIEFTRNAFGDSNVNSQVGPGTLALLTGDYSLSATDVSMPTYTGSLAVGRSTTTLTPPSATSDPSGVFGPGWTSDLQGPETGAAGSTLTDTTSTTNTVSLTSSEGTPSAYSRTGSGSYPYSYVGVGDTATDGSKLVKDSATQFTHTGADGTKTVFVSKTVGSATIWVTDRVEEPGSATTSTYTTDSAGRVTRILGPVPDGVTCTTLVAGCRALTFTYATSTTATGTTPATWGDYTGRLASISMSLNGASAVVVAQYRYDNTGHLREQYDPRLDSGGTHLSTTYAYNAAGQVSSYTPPGQETWTFGYDTYNRITTVSRARPAGAGTATQTIVYGLALTGSGAPIDMAAGVVDDWGQRDLPSWATAVFPASRVPSNPPVAADWPYADITYLNVDGREVNSASYGNGAWQITTTEHDSNGNVIRELGAENRNQAVTSTADTDPTVTALTDSAARAQLLDTDTVYSTDGVSVTDTFGPTHRIVDDTGAQYSARQHVHTDYDEGAPSSTDPYRLPTTVTTTIRLANGSDTEPRKTINGYEAKSGAAADTSGWTLRTPTTIATWMGGGSTPNIVRATYYNNAGNPVETRQPAANAAGTDAYTSVVSYYTATGSGSCVNASWTGLTCTTGPAAQPTSGNPLPVTSYTYNNLNQPLTKVDTVTSGSTTTRTTTYTYDTAGRPASEAIAASPAANGGTAVPTATYGYSTTTGLLTTTTASSITLTTGYDTWGQATSQTDADSNTGTATYDIDGQVATLNDGKGTYTYVYDTATEHRGLVTSLGVGAGSAPSTFSATYDGEGRLAVYTYPNGLTNTTRYNNSGEPTSLVYAKSGTPWLTFSQASSISGEIRSDTTAAAGKSIGYDLAGRLTSVVDAVSYGGPRSCTTRVYTYDADYNRTAVNSYPDAGGQPDTGNCSTTTTPMILSNAYDQADRITDTGYTYDLFGRTTAVPAADAGGTALTVGYYVNDLVESQTSGSATRTYALDPARRIRSWTDGSTTSTNHYTTASGDSPAWIGVTGGTWTRNILGIGGDLAAVQNSAGAVTLQLANLHGDVVATVDDSTGATAIASYAESDEFGHAYFASTAYARYGWLGTQQRSRDSLGGLVIMGVRLYNPVTGRFLSKDPVVGGSANPYDYVNQDPYNSFDFSGTQPTDYKQCPLGLQCSVSRVIFWYNPWPSNWRRDWVGSIIWRFASKGFVKSREFQERRVTNTFRRYFYFNRRSQDVRLYYVEGRARVRLGVPIIPWSYPAPAFSSAWKLTGYWTAWV</sequence>
<feature type="region of interest" description="Disordered" evidence="1">
    <location>
        <begin position="40"/>
        <end position="59"/>
    </location>
</feature>
<dbReference type="NCBIfam" id="NF033679">
    <property type="entry name" value="DNRLRE_dom"/>
    <property type="match status" value="1"/>
</dbReference>
<evidence type="ECO:0000313" key="2">
    <source>
        <dbReference type="EMBL" id="CUU53959.1"/>
    </source>
</evidence>
<dbReference type="Pfam" id="PF05593">
    <property type="entry name" value="RHS_repeat"/>
    <property type="match status" value="1"/>
</dbReference>
<organism evidence="2 3">
    <name type="scientific">Parafrankia irregularis</name>
    <dbReference type="NCBI Taxonomy" id="795642"/>
    <lineage>
        <taxon>Bacteria</taxon>
        <taxon>Bacillati</taxon>
        <taxon>Actinomycetota</taxon>
        <taxon>Actinomycetes</taxon>
        <taxon>Frankiales</taxon>
        <taxon>Frankiaceae</taxon>
        <taxon>Parafrankia</taxon>
    </lineage>
</organism>